<dbReference type="EMBL" id="AYKF01000144">
    <property type="protein sequence ID" value="ROO22687.1"/>
    <property type="molecule type" value="Genomic_DNA"/>
</dbReference>
<dbReference type="PANTHER" id="PTHR46889:SF4">
    <property type="entry name" value="TRANSPOSASE INSO FOR INSERTION SEQUENCE ELEMENT IS911B-RELATED"/>
    <property type="match status" value="1"/>
</dbReference>
<reference evidence="2 3" key="1">
    <citation type="submission" date="2013-10" db="EMBL/GenBank/DDBJ databases">
        <title>Salinisphaera halophila YIM 95161 Genome Sequencing.</title>
        <authorList>
            <person name="Lai Q."/>
            <person name="Li C."/>
            <person name="Shao Z."/>
        </authorList>
    </citation>
    <scope>NUCLEOTIDE SEQUENCE [LARGE SCALE GENOMIC DNA]</scope>
    <source>
        <strain evidence="2 3">YIM 95161</strain>
    </source>
</reference>
<evidence type="ECO:0000259" key="1">
    <source>
        <dbReference type="Pfam" id="PF13276"/>
    </source>
</evidence>
<name>A0A423PDJ3_9GAMM</name>
<dbReference type="Pfam" id="PF13276">
    <property type="entry name" value="HTH_21"/>
    <property type="match status" value="1"/>
</dbReference>
<protein>
    <recommendedName>
        <fullName evidence="1">HTH-like domain-containing protein</fullName>
    </recommendedName>
</protein>
<evidence type="ECO:0000313" key="2">
    <source>
        <dbReference type="EMBL" id="ROO22687.1"/>
    </source>
</evidence>
<dbReference type="RefSeq" id="WP_148045604.1">
    <property type="nucleotide sequence ID" value="NZ_AYKF01000144.1"/>
</dbReference>
<comment type="caution">
    <text evidence="2">The sequence shown here is derived from an EMBL/GenBank/DDBJ whole genome shotgun (WGS) entry which is preliminary data.</text>
</comment>
<dbReference type="OrthoDB" id="6656813at2"/>
<dbReference type="InterPro" id="IPR025948">
    <property type="entry name" value="HTH-like_dom"/>
</dbReference>
<accession>A0A423PDJ3</accession>
<feature type="domain" description="HTH-like" evidence="1">
    <location>
        <begin position="45"/>
        <end position="99"/>
    </location>
</feature>
<dbReference type="PANTHER" id="PTHR46889">
    <property type="entry name" value="TRANSPOSASE INSF FOR INSERTION SEQUENCE IS3B-RELATED"/>
    <property type="match status" value="1"/>
</dbReference>
<dbReference type="AlphaFoldDB" id="A0A423PDJ3"/>
<sequence length="99" mass="11253">MRYATIQRCRSEYPVQLMCRCLKVSTSGFYAWANRSPSARSQANTRLAERIRTLHADSDGVFGAPRITETLQFEGQPVSRNRVARLMATHGLQGIPQRR</sequence>
<gene>
    <name evidence="2" type="ORF">SAHL_17285</name>
</gene>
<organism evidence="2 3">
    <name type="scientific">Salinisphaera orenii YIM 95161</name>
    <dbReference type="NCBI Taxonomy" id="1051139"/>
    <lineage>
        <taxon>Bacteria</taxon>
        <taxon>Pseudomonadati</taxon>
        <taxon>Pseudomonadota</taxon>
        <taxon>Gammaproteobacteria</taxon>
        <taxon>Salinisphaerales</taxon>
        <taxon>Salinisphaeraceae</taxon>
        <taxon>Salinisphaera</taxon>
    </lineage>
</organism>
<dbReference type="InterPro" id="IPR050900">
    <property type="entry name" value="Transposase_IS3/IS150/IS904"/>
</dbReference>
<proteinExistence type="predicted"/>
<dbReference type="Proteomes" id="UP000285123">
    <property type="component" value="Unassembled WGS sequence"/>
</dbReference>
<feature type="non-terminal residue" evidence="2">
    <location>
        <position position="99"/>
    </location>
</feature>
<evidence type="ECO:0000313" key="3">
    <source>
        <dbReference type="Proteomes" id="UP000285123"/>
    </source>
</evidence>